<name>A0A494XFR1_9BURK</name>
<dbReference type="GO" id="GO:0008237">
    <property type="term" value="F:metallopeptidase activity"/>
    <property type="evidence" value="ECO:0007669"/>
    <property type="project" value="UniProtKB-KW"/>
</dbReference>
<keyword evidence="4" id="KW-1185">Reference proteome</keyword>
<comment type="caution">
    <text evidence="3">The sequence shown here is derived from an EMBL/GenBank/DDBJ whole genome shotgun (WGS) entry which is preliminary data.</text>
</comment>
<gene>
    <name evidence="3" type="ORF">D7S89_16735</name>
</gene>
<feature type="transmembrane region" description="Helical" evidence="1">
    <location>
        <begin position="75"/>
        <end position="95"/>
    </location>
</feature>
<dbReference type="InterPro" id="IPR003675">
    <property type="entry name" value="Rce1/LyrA-like_dom"/>
</dbReference>
<organism evidence="3 4">
    <name type="scientific">Trinickia fusca</name>
    <dbReference type="NCBI Taxonomy" id="2419777"/>
    <lineage>
        <taxon>Bacteria</taxon>
        <taxon>Pseudomonadati</taxon>
        <taxon>Pseudomonadota</taxon>
        <taxon>Betaproteobacteria</taxon>
        <taxon>Burkholderiales</taxon>
        <taxon>Burkholderiaceae</taxon>
        <taxon>Trinickia</taxon>
    </lineage>
</organism>
<evidence type="ECO:0000313" key="3">
    <source>
        <dbReference type="EMBL" id="RKP46989.1"/>
    </source>
</evidence>
<feature type="transmembrane region" description="Helical" evidence="1">
    <location>
        <begin position="116"/>
        <end position="135"/>
    </location>
</feature>
<dbReference type="Pfam" id="PF02517">
    <property type="entry name" value="Rce1-like"/>
    <property type="match status" value="1"/>
</dbReference>
<dbReference type="AlphaFoldDB" id="A0A494XFR1"/>
<keyword evidence="1" id="KW-0812">Transmembrane</keyword>
<feature type="transmembrane region" description="Helical" evidence="1">
    <location>
        <begin position="36"/>
        <end position="55"/>
    </location>
</feature>
<dbReference type="RefSeq" id="WP_121278950.1">
    <property type="nucleotide sequence ID" value="NZ_RBZV01000006.1"/>
</dbReference>
<keyword evidence="1" id="KW-0472">Membrane</keyword>
<feature type="transmembrane region" description="Helical" evidence="1">
    <location>
        <begin position="186"/>
        <end position="206"/>
    </location>
</feature>
<keyword evidence="3" id="KW-0482">Metalloprotease</keyword>
<evidence type="ECO:0000256" key="1">
    <source>
        <dbReference type="SAM" id="Phobius"/>
    </source>
</evidence>
<keyword evidence="3" id="KW-0378">Hydrolase</keyword>
<dbReference type="PANTHER" id="PTHR39430">
    <property type="entry name" value="MEMBRANE-ASSOCIATED PROTEASE-RELATED"/>
    <property type="match status" value="1"/>
</dbReference>
<feature type="domain" description="CAAX prenyl protease 2/Lysostaphin resistance protein A-like" evidence="2">
    <location>
        <begin position="157"/>
        <end position="246"/>
    </location>
</feature>
<sequence>MDETYTPPPVEGDALPVASRSQGLRWLLVGGNRRRAVSSMLLFLGVFALSIFALGRASRYFLPHVSRTDVLTPGVGLAMEGIQLVSVVIATAVLARIERRSLLAYGLQGKARIMRFVSGLVAGFVAISLLVLALWKGGFLQIDASTTHGSDLWKYGAMWGLMFVTTGLFEESLLRGYLQYTLARGFGFWGAALFFSVAFGAIHGVNPGETPVGLISAGLIGLVFCLSLWYTGSLWWAIGFHAAWDWGESYFYGTADSSEMSAGALFVSRPLGHPLLSGGATGPEGSVFVLVVIVAMVVLMWRWWGRKPRAWAPLDATMR</sequence>
<accession>A0A494XFR1</accession>
<dbReference type="EMBL" id="RBZV01000006">
    <property type="protein sequence ID" value="RKP46989.1"/>
    <property type="molecule type" value="Genomic_DNA"/>
</dbReference>
<evidence type="ECO:0000259" key="2">
    <source>
        <dbReference type="Pfam" id="PF02517"/>
    </source>
</evidence>
<dbReference type="GO" id="GO:0006508">
    <property type="term" value="P:proteolysis"/>
    <property type="evidence" value="ECO:0007669"/>
    <property type="project" value="UniProtKB-KW"/>
</dbReference>
<proteinExistence type="predicted"/>
<dbReference type="OrthoDB" id="193898at2"/>
<keyword evidence="3" id="KW-0645">Protease</keyword>
<dbReference type="GO" id="GO:0080120">
    <property type="term" value="P:CAAX-box protein maturation"/>
    <property type="evidence" value="ECO:0007669"/>
    <property type="project" value="UniProtKB-ARBA"/>
</dbReference>
<dbReference type="GO" id="GO:0004175">
    <property type="term" value="F:endopeptidase activity"/>
    <property type="evidence" value="ECO:0007669"/>
    <property type="project" value="UniProtKB-ARBA"/>
</dbReference>
<feature type="transmembrane region" description="Helical" evidence="1">
    <location>
        <begin position="155"/>
        <end position="174"/>
    </location>
</feature>
<feature type="transmembrane region" description="Helical" evidence="1">
    <location>
        <begin position="212"/>
        <end position="238"/>
    </location>
</feature>
<dbReference type="PANTHER" id="PTHR39430:SF1">
    <property type="entry name" value="PROTEASE"/>
    <property type="match status" value="1"/>
</dbReference>
<reference evidence="3 4" key="1">
    <citation type="submission" date="2018-10" db="EMBL/GenBank/DDBJ databases">
        <title>Paraburkholderia sp. 7MK8-2, isolated from soil.</title>
        <authorList>
            <person name="Gao Z.-H."/>
            <person name="Qiu L.-H."/>
        </authorList>
    </citation>
    <scope>NUCLEOTIDE SEQUENCE [LARGE SCALE GENOMIC DNA]</scope>
    <source>
        <strain evidence="3 4">7MK8-2</strain>
    </source>
</reference>
<feature type="transmembrane region" description="Helical" evidence="1">
    <location>
        <begin position="287"/>
        <end position="304"/>
    </location>
</feature>
<keyword evidence="1" id="KW-1133">Transmembrane helix</keyword>
<evidence type="ECO:0000313" key="4">
    <source>
        <dbReference type="Proteomes" id="UP000280434"/>
    </source>
</evidence>
<dbReference type="Proteomes" id="UP000280434">
    <property type="component" value="Unassembled WGS sequence"/>
</dbReference>
<protein>
    <submittedName>
        <fullName evidence="3">CPBP family intramembrane metalloprotease</fullName>
    </submittedName>
</protein>